<dbReference type="InterPro" id="IPR000845">
    <property type="entry name" value="Nucleoside_phosphorylase_d"/>
</dbReference>
<dbReference type="NCBIfam" id="NF004079">
    <property type="entry name" value="PRK05584.1"/>
    <property type="match status" value="1"/>
</dbReference>
<dbReference type="SUPFAM" id="SSF53167">
    <property type="entry name" value="Purine and uridine phosphorylases"/>
    <property type="match status" value="1"/>
</dbReference>
<protein>
    <recommendedName>
        <fullName evidence="2">adenosylhomocysteine nucleosidase</fullName>
        <ecNumber evidence="2">3.2.2.9</ecNumber>
    </recommendedName>
</protein>
<feature type="domain" description="Nucleoside phosphorylase" evidence="6">
    <location>
        <begin position="2"/>
        <end position="227"/>
    </location>
</feature>
<evidence type="ECO:0000256" key="5">
    <source>
        <dbReference type="ARBA" id="ARBA00023167"/>
    </source>
</evidence>
<dbReference type="GO" id="GO:0019509">
    <property type="term" value="P:L-methionine salvage from methylthioadenosine"/>
    <property type="evidence" value="ECO:0007669"/>
    <property type="project" value="UniProtKB-UniPathway"/>
</dbReference>
<keyword evidence="7" id="KW-0326">Glycosidase</keyword>
<keyword evidence="5" id="KW-0486">Methionine biosynthesis</keyword>
<organism evidence="7 8">
    <name type="scientific">Cohnella thailandensis</name>
    <dbReference type="NCBI Taxonomy" id="557557"/>
    <lineage>
        <taxon>Bacteria</taxon>
        <taxon>Bacillati</taxon>
        <taxon>Bacillota</taxon>
        <taxon>Bacilli</taxon>
        <taxon>Bacillales</taxon>
        <taxon>Paenibacillaceae</taxon>
        <taxon>Cohnella</taxon>
    </lineage>
</organism>
<dbReference type="GO" id="GO:0005829">
    <property type="term" value="C:cytosol"/>
    <property type="evidence" value="ECO:0007669"/>
    <property type="project" value="TreeGrafter"/>
</dbReference>
<dbReference type="GO" id="GO:0019284">
    <property type="term" value="P:L-methionine salvage from S-adenosylmethionine"/>
    <property type="evidence" value="ECO:0007669"/>
    <property type="project" value="TreeGrafter"/>
</dbReference>
<keyword evidence="3" id="KW-0028">Amino-acid biosynthesis</keyword>
<accession>A0A841T9B8</accession>
<dbReference type="Gene3D" id="3.40.50.1580">
    <property type="entry name" value="Nucleoside phosphorylase domain"/>
    <property type="match status" value="1"/>
</dbReference>
<dbReference type="PANTHER" id="PTHR46832:SF1">
    <property type="entry name" value="5'-METHYLTHIOADENOSINE_S-ADENOSYLHOMOCYSTEINE NUCLEOSIDASE"/>
    <property type="match status" value="1"/>
</dbReference>
<dbReference type="InterPro" id="IPR010049">
    <property type="entry name" value="MTA_SAH_Nsdase"/>
</dbReference>
<evidence type="ECO:0000259" key="6">
    <source>
        <dbReference type="Pfam" id="PF01048"/>
    </source>
</evidence>
<dbReference type="RefSeq" id="WP_185122995.1">
    <property type="nucleotide sequence ID" value="NZ_JACJVQ010000024.1"/>
</dbReference>
<sequence>MKLAIIAPMEEEAAAFKPRLANLRRTGDGEVPIYVGELNGAEAVLLQCGIGKANAAWTTALLVERYRPDAILHCGVAGGLNPELRVGDTVLATELVYSDVDATAFGYAYGQVPQMPAGYPADERLLGIARRAVAEAPLEGAIASGLVTTADSFVNRPSLAASIRSLFPNAQATDMEGAAVAQTAYRLGVPCLIVRSLSDLAGEDAKTTYQSNVDLASERAAAVAEAIALAWLRAEAGGLALR</sequence>
<dbReference type="CDD" id="cd09008">
    <property type="entry name" value="MTAN"/>
    <property type="match status" value="1"/>
</dbReference>
<dbReference type="EC" id="3.2.2.9" evidence="2"/>
<dbReference type="GO" id="GO:0008782">
    <property type="term" value="F:adenosylhomocysteine nucleosidase activity"/>
    <property type="evidence" value="ECO:0007669"/>
    <property type="project" value="UniProtKB-EC"/>
</dbReference>
<evidence type="ECO:0000313" key="8">
    <source>
        <dbReference type="Proteomes" id="UP000535838"/>
    </source>
</evidence>
<evidence type="ECO:0000256" key="1">
    <source>
        <dbReference type="ARBA" id="ARBA00004945"/>
    </source>
</evidence>
<evidence type="ECO:0000256" key="4">
    <source>
        <dbReference type="ARBA" id="ARBA00022801"/>
    </source>
</evidence>
<dbReference type="PANTHER" id="PTHR46832">
    <property type="entry name" value="5'-METHYLTHIOADENOSINE/S-ADENOSYLHOMOCYSTEINE NUCLEOSIDASE"/>
    <property type="match status" value="1"/>
</dbReference>
<dbReference type="Proteomes" id="UP000535838">
    <property type="component" value="Unassembled WGS sequence"/>
</dbReference>
<dbReference type="UniPathway" id="UPA00904">
    <property type="reaction ID" value="UER00871"/>
</dbReference>
<dbReference type="AlphaFoldDB" id="A0A841T9B8"/>
<dbReference type="GO" id="GO:0008930">
    <property type="term" value="F:methylthioadenosine nucleosidase activity"/>
    <property type="evidence" value="ECO:0007669"/>
    <property type="project" value="InterPro"/>
</dbReference>
<evidence type="ECO:0000313" key="7">
    <source>
        <dbReference type="EMBL" id="MBB6637801.1"/>
    </source>
</evidence>
<dbReference type="InterPro" id="IPR035994">
    <property type="entry name" value="Nucleoside_phosphorylase_sf"/>
</dbReference>
<gene>
    <name evidence="7" type="ORF">H7B67_27055</name>
</gene>
<dbReference type="EMBL" id="JACJVQ010000024">
    <property type="protein sequence ID" value="MBB6637801.1"/>
    <property type="molecule type" value="Genomic_DNA"/>
</dbReference>
<comment type="pathway">
    <text evidence="1">Amino-acid biosynthesis; L-methionine biosynthesis via salvage pathway; S-methyl-5-thio-alpha-D-ribose 1-phosphate from S-methyl-5'-thioadenosine (hydrolase route): step 1/2.</text>
</comment>
<keyword evidence="4 7" id="KW-0378">Hydrolase</keyword>
<name>A0A841T9B8_9BACL</name>
<evidence type="ECO:0000256" key="3">
    <source>
        <dbReference type="ARBA" id="ARBA00022605"/>
    </source>
</evidence>
<keyword evidence="8" id="KW-1185">Reference proteome</keyword>
<dbReference type="Pfam" id="PF01048">
    <property type="entry name" value="PNP_UDP_1"/>
    <property type="match status" value="1"/>
</dbReference>
<dbReference type="GO" id="GO:0009164">
    <property type="term" value="P:nucleoside catabolic process"/>
    <property type="evidence" value="ECO:0007669"/>
    <property type="project" value="InterPro"/>
</dbReference>
<comment type="caution">
    <text evidence="7">The sequence shown here is derived from an EMBL/GenBank/DDBJ whole genome shotgun (WGS) entry which is preliminary data.</text>
</comment>
<evidence type="ECO:0000256" key="2">
    <source>
        <dbReference type="ARBA" id="ARBA00011974"/>
    </source>
</evidence>
<dbReference type="NCBIfam" id="TIGR01704">
    <property type="entry name" value="MTA_SAH-Nsdase"/>
    <property type="match status" value="1"/>
</dbReference>
<reference evidence="7 8" key="1">
    <citation type="submission" date="2020-08" db="EMBL/GenBank/DDBJ databases">
        <title>Cohnella phylogeny.</title>
        <authorList>
            <person name="Dunlap C."/>
        </authorList>
    </citation>
    <scope>NUCLEOTIDE SEQUENCE [LARGE SCALE GENOMIC DNA]</scope>
    <source>
        <strain evidence="7 8">DSM 25241</strain>
    </source>
</reference>
<proteinExistence type="predicted"/>